<evidence type="ECO:0000313" key="3">
    <source>
        <dbReference type="Proteomes" id="UP000675968"/>
    </source>
</evidence>
<keyword evidence="1 2" id="KW-0413">Isomerase</keyword>
<dbReference type="EMBL" id="JAGVWC010000008">
    <property type="protein sequence ID" value="MBS3061288.1"/>
    <property type="molecule type" value="Genomic_DNA"/>
</dbReference>
<dbReference type="SUPFAM" id="SSF51351">
    <property type="entry name" value="Triosephosphate isomerase (TIM)"/>
    <property type="match status" value="1"/>
</dbReference>
<dbReference type="AlphaFoldDB" id="A0A8T4L1S7"/>
<dbReference type="Proteomes" id="UP000675968">
    <property type="component" value="Unassembled WGS sequence"/>
</dbReference>
<accession>A0A8T4L1S7</accession>
<comment type="caution">
    <text evidence="2">The sequence shown here is derived from an EMBL/GenBank/DDBJ whole genome shotgun (WGS) entry which is preliminary data.</text>
</comment>
<reference evidence="2" key="2">
    <citation type="submission" date="2021-05" db="EMBL/GenBank/DDBJ databases">
        <title>Protein family content uncovers lineage relationships and bacterial pathway maintenance mechanisms in DPANN archaea.</title>
        <authorList>
            <person name="Castelle C.J."/>
            <person name="Meheust R."/>
            <person name="Jaffe A.L."/>
            <person name="Seitz K."/>
            <person name="Gong X."/>
            <person name="Baker B.J."/>
            <person name="Banfield J.F."/>
        </authorList>
    </citation>
    <scope>NUCLEOTIDE SEQUENCE</scope>
    <source>
        <strain evidence="2">RIFCSPLOWO2_01_FULL_AR10_48_17</strain>
    </source>
</reference>
<proteinExistence type="predicted"/>
<protein>
    <submittedName>
        <fullName evidence="2">Triose-phosphate isomerase</fullName>
        <ecNumber evidence="2">5.3.1.1</ecNumber>
    </submittedName>
</protein>
<dbReference type="NCBIfam" id="NF003302">
    <property type="entry name" value="PRK04302.1"/>
    <property type="match status" value="1"/>
</dbReference>
<gene>
    <name evidence="2" type="ORF">J4215_01760</name>
</gene>
<reference evidence="2" key="1">
    <citation type="submission" date="2021-03" db="EMBL/GenBank/DDBJ databases">
        <authorList>
            <person name="Jaffe A."/>
        </authorList>
    </citation>
    <scope>NUCLEOTIDE SEQUENCE</scope>
    <source>
        <strain evidence="2">RIFCSPLOWO2_01_FULL_AR10_48_17</strain>
    </source>
</reference>
<organism evidence="2 3">
    <name type="scientific">Candidatus Iainarchaeum sp</name>
    <dbReference type="NCBI Taxonomy" id="3101447"/>
    <lineage>
        <taxon>Archaea</taxon>
        <taxon>Candidatus Iainarchaeota</taxon>
        <taxon>Candidatus Iainarchaeia</taxon>
        <taxon>Candidatus Iainarchaeales</taxon>
        <taxon>Candidatus Iainarchaeaceae</taxon>
        <taxon>Candidatus Iainarchaeum</taxon>
    </lineage>
</organism>
<sequence length="229" mass="23928">MVELPVLFVNFKVYQQGFGKNALTLAKLCQEVAKKTGVSIVPVVSPVDVRLVASSVSVPVFSQHVDPVSFGKGNGKILPEALKEAGAAGVVVNHAEDPVSDEVVRAVIERSHGIGLEVLACAENDSRARSIAEFSPDFLAIELPELIGTLKSISRVDPDLVARSVKAIFSVNDSVIPIMGAGVASSEDTRASLALGTKGVFLAAAVVPVADPKTVMLELANGFTVGTKR</sequence>
<dbReference type="PROSITE" id="PS51440">
    <property type="entry name" value="TIM_2"/>
    <property type="match status" value="1"/>
</dbReference>
<dbReference type="GO" id="GO:0004807">
    <property type="term" value="F:triose-phosphate isomerase activity"/>
    <property type="evidence" value="ECO:0007669"/>
    <property type="project" value="UniProtKB-EC"/>
</dbReference>
<dbReference type="Gene3D" id="3.20.20.70">
    <property type="entry name" value="Aldolase class I"/>
    <property type="match status" value="1"/>
</dbReference>
<dbReference type="InterPro" id="IPR013785">
    <property type="entry name" value="Aldolase_TIM"/>
</dbReference>
<dbReference type="EC" id="5.3.1.1" evidence="2"/>
<dbReference type="InterPro" id="IPR035990">
    <property type="entry name" value="TIM_sf"/>
</dbReference>
<dbReference type="Pfam" id="PF00121">
    <property type="entry name" value="TIM"/>
    <property type="match status" value="1"/>
</dbReference>
<dbReference type="InterPro" id="IPR000652">
    <property type="entry name" value="Triosephosphate_isomerase"/>
</dbReference>
<evidence type="ECO:0000313" key="2">
    <source>
        <dbReference type="EMBL" id="MBS3061288.1"/>
    </source>
</evidence>
<evidence type="ECO:0000256" key="1">
    <source>
        <dbReference type="ARBA" id="ARBA00023235"/>
    </source>
</evidence>
<name>A0A8T4L1S7_9ARCH</name>